<evidence type="ECO:0000313" key="1">
    <source>
        <dbReference type="EMBL" id="CCK68322.1"/>
    </source>
</evidence>
<dbReference type="InterPro" id="IPR048920">
    <property type="entry name" value="REC102"/>
</dbReference>
<sequence length="259" mass="29990">MGVQHEVQFETVYMKTKLTSLDQEYFVISKWKSCVQLSTKPEPNTLILPPRSPNCLKKNPNLLQISFHFHGIAAKCELNIFELFKRSVVFWEEILQFACSVSHQEKTGSIELLLTCKLWPSKKIDNLLEAPLSYDSHNLETLQIGYLEKLSTEVEFLKDANLIFPEAELIEQFNEYLGSLIISQLEFRYPLVFSSLVRRRLSLQERFLPSVSYSLTDSSKLLPHLVQMISKDRTATTVYQLLKNTKCKLSFDIMRKGTD</sequence>
<dbReference type="eggNOG" id="ENOG502S4ZG">
    <property type="taxonomic scope" value="Eukaryota"/>
</dbReference>
<evidence type="ECO:0000313" key="2">
    <source>
        <dbReference type="Proteomes" id="UP000006310"/>
    </source>
</evidence>
<dbReference type="AlphaFoldDB" id="J7RU37"/>
<name>J7RU37_HUIN7</name>
<dbReference type="OMA" id="HTHAKGY"/>
<proteinExistence type="predicted"/>
<keyword evidence="2" id="KW-1185">Reference proteome</keyword>
<dbReference type="OrthoDB" id="4060534at2759"/>
<protein>
    <submittedName>
        <fullName evidence="1">Uncharacterized protein</fullName>
    </submittedName>
</protein>
<organism evidence="1 2">
    <name type="scientific">Huiozyma naganishii (strain ATCC MYA-139 / BCRC 22969 / CBS 8797 / KCTC 17520 / NBRC 10181 / NCYC 3082 / Yp74L-3)</name>
    <name type="common">Yeast</name>
    <name type="synonym">Kazachstania naganishii</name>
    <dbReference type="NCBI Taxonomy" id="1071383"/>
    <lineage>
        <taxon>Eukaryota</taxon>
        <taxon>Fungi</taxon>
        <taxon>Dikarya</taxon>
        <taxon>Ascomycota</taxon>
        <taxon>Saccharomycotina</taxon>
        <taxon>Saccharomycetes</taxon>
        <taxon>Saccharomycetales</taxon>
        <taxon>Saccharomycetaceae</taxon>
        <taxon>Huiozyma</taxon>
    </lineage>
</organism>
<dbReference type="HOGENOM" id="CLU_094693_0_0_1"/>
<dbReference type="GO" id="GO:0042138">
    <property type="term" value="P:meiotic DNA double-strand break formation"/>
    <property type="evidence" value="ECO:0007669"/>
    <property type="project" value="EnsemblFungi"/>
</dbReference>
<dbReference type="Pfam" id="PF21736">
    <property type="entry name" value="REC102"/>
    <property type="match status" value="1"/>
</dbReference>
<dbReference type="Proteomes" id="UP000006310">
    <property type="component" value="Chromosome 1"/>
</dbReference>
<dbReference type="KEGG" id="kng:KNAG_0A06650"/>
<gene>
    <name evidence="1" type="primary">KNAG0A06650</name>
    <name evidence="1" type="ordered locus">KNAG_0A06650</name>
</gene>
<dbReference type="STRING" id="1071383.J7RU37"/>
<dbReference type="RefSeq" id="XP_022462568.1">
    <property type="nucleotide sequence ID" value="XM_022611019.1"/>
</dbReference>
<dbReference type="GO" id="GO:0007131">
    <property type="term" value="P:reciprocal meiotic recombination"/>
    <property type="evidence" value="ECO:0007669"/>
    <property type="project" value="EnsemblFungi"/>
</dbReference>
<dbReference type="GO" id="GO:0000794">
    <property type="term" value="C:condensed nuclear chromosome"/>
    <property type="evidence" value="ECO:0007669"/>
    <property type="project" value="EnsemblFungi"/>
</dbReference>
<accession>J7RU37</accession>
<dbReference type="GeneID" id="34523957"/>
<reference evidence="2" key="2">
    <citation type="submission" date="2012-08" db="EMBL/GenBank/DDBJ databases">
        <title>Genome sequence of Kazachstania naganishii.</title>
        <authorList>
            <person name="Gordon J.L."/>
            <person name="Armisen D."/>
            <person name="Proux-Wera E."/>
            <person name="OhEigeartaigh S.S."/>
            <person name="Byrne K.P."/>
            <person name="Wolfe K.H."/>
        </authorList>
    </citation>
    <scope>NUCLEOTIDE SEQUENCE [LARGE SCALE GENOMIC DNA]</scope>
    <source>
        <strain evidence="2">ATCC MYA-139 / BCRC 22969 / CBS 8797 / CCRC 22969 / KCTC 17520 / NBRC 10181 / NCYC 3082</strain>
    </source>
</reference>
<dbReference type="EMBL" id="HE978314">
    <property type="protein sequence ID" value="CCK68322.1"/>
    <property type="molecule type" value="Genomic_DNA"/>
</dbReference>
<reference evidence="1 2" key="1">
    <citation type="journal article" date="2011" name="Proc. Natl. Acad. Sci. U.S.A.">
        <title>Evolutionary erosion of yeast sex chromosomes by mating-type switching accidents.</title>
        <authorList>
            <person name="Gordon J.L."/>
            <person name="Armisen D."/>
            <person name="Proux-Wera E."/>
            <person name="Oheigeartaigh S.S."/>
            <person name="Byrne K.P."/>
            <person name="Wolfe K.H."/>
        </authorList>
    </citation>
    <scope>NUCLEOTIDE SEQUENCE [LARGE SCALE GENOMIC DNA]</scope>
    <source>
        <strain evidence="2">ATCC MYA-139 / BCRC 22969 / CBS 8797 / CCRC 22969 / KCTC 17520 / NBRC 10181 / NCYC 3082</strain>
    </source>
</reference>